<dbReference type="EMBL" id="CP053383">
    <property type="protein sequence ID" value="QTP58614.1"/>
    <property type="molecule type" value="Genomic_DNA"/>
</dbReference>
<dbReference type="RefSeq" id="WP_209477573.1">
    <property type="nucleotide sequence ID" value="NZ_CP053383.1"/>
</dbReference>
<keyword evidence="1" id="KW-0805">Transcription regulation</keyword>
<dbReference type="InterPro" id="IPR018062">
    <property type="entry name" value="HTH_AraC-typ_CS"/>
</dbReference>
<feature type="compositionally biased region" description="Low complexity" evidence="4">
    <location>
        <begin position="267"/>
        <end position="278"/>
    </location>
</feature>
<evidence type="ECO:0000313" key="6">
    <source>
        <dbReference type="EMBL" id="QTP58614.1"/>
    </source>
</evidence>
<dbReference type="SUPFAM" id="SSF52172">
    <property type="entry name" value="CheY-like"/>
    <property type="match status" value="1"/>
</dbReference>
<dbReference type="PANTHER" id="PTHR43280">
    <property type="entry name" value="ARAC-FAMILY TRANSCRIPTIONAL REGULATOR"/>
    <property type="match status" value="1"/>
</dbReference>
<sequence length="310" mass="34629">MSTHAYVLVVLRTVEDPGKRDYVLALRKKGYAVEFVTNEQDPLPILLSRPPIAACFEFDYPDLQGLTDLRQAKQRAASVPLLMITQAHSESLAVWAFRTRVWDYFVQPVDLVRFMAVMGSLFQLRSANAGTTQRKPIAELSNQIPPEARHHCLASNHQRVQLDRAISYIEQHLHQKVAQADVAEQCGVTPFQLSRLFRKLTDNTFQGFLLERRIEEAKRLLANPRISVTDVCFSVGFRDLSYFTRTFQKHVGHTPTLYRQSLNPHGATAPADTARTTAKPCGEAPAPVSQSTFDSNGPGGTAPLSLRAST</sequence>
<dbReference type="Gene3D" id="1.10.10.60">
    <property type="entry name" value="Homeodomain-like"/>
    <property type="match status" value="2"/>
</dbReference>
<dbReference type="SUPFAM" id="SSF46689">
    <property type="entry name" value="Homeodomain-like"/>
    <property type="match status" value="2"/>
</dbReference>
<dbReference type="InterPro" id="IPR018060">
    <property type="entry name" value="HTH_AraC"/>
</dbReference>
<reference evidence="6 7" key="1">
    <citation type="journal article" date="2021" name="Front. Microbiol.">
        <title>Aerobic Denitrification and Heterotrophic Sulfur Oxidation in the Genus Halomonas Revealed by Six Novel Species Characterizations and Genome-Based Analysis.</title>
        <authorList>
            <person name="Wang L."/>
            <person name="Shao Z."/>
        </authorList>
    </citation>
    <scope>NUCLEOTIDE SEQUENCE [LARGE SCALE GENOMIC DNA]</scope>
    <source>
        <strain evidence="6 7">MCCC 1A13718</strain>
    </source>
</reference>
<evidence type="ECO:0000256" key="4">
    <source>
        <dbReference type="SAM" id="MobiDB-lite"/>
    </source>
</evidence>
<dbReference type="PROSITE" id="PS00041">
    <property type="entry name" value="HTH_ARAC_FAMILY_1"/>
    <property type="match status" value="1"/>
</dbReference>
<dbReference type="Pfam" id="PF12833">
    <property type="entry name" value="HTH_18"/>
    <property type="match status" value="1"/>
</dbReference>
<dbReference type="PANTHER" id="PTHR43280:SF2">
    <property type="entry name" value="HTH-TYPE TRANSCRIPTIONAL REGULATOR EXSA"/>
    <property type="match status" value="1"/>
</dbReference>
<protein>
    <submittedName>
        <fullName evidence="6">DNA-binding response regulator</fullName>
    </submittedName>
</protein>
<evidence type="ECO:0000256" key="1">
    <source>
        <dbReference type="ARBA" id="ARBA00023015"/>
    </source>
</evidence>
<proteinExistence type="predicted"/>
<dbReference type="SMART" id="SM00342">
    <property type="entry name" value="HTH_ARAC"/>
    <property type="match status" value="1"/>
</dbReference>
<dbReference type="InterPro" id="IPR020449">
    <property type="entry name" value="Tscrpt_reg_AraC-type_HTH"/>
</dbReference>
<gene>
    <name evidence="6" type="ORF">HNO53_07815</name>
</gene>
<evidence type="ECO:0000256" key="2">
    <source>
        <dbReference type="ARBA" id="ARBA00023125"/>
    </source>
</evidence>
<dbReference type="GO" id="GO:0003677">
    <property type="term" value="F:DNA binding"/>
    <property type="evidence" value="ECO:0007669"/>
    <property type="project" value="UniProtKB-KW"/>
</dbReference>
<evidence type="ECO:0000259" key="5">
    <source>
        <dbReference type="PROSITE" id="PS01124"/>
    </source>
</evidence>
<accession>A0ABX7WDZ4</accession>
<keyword evidence="3" id="KW-0804">Transcription</keyword>
<dbReference type="Proteomes" id="UP000671845">
    <property type="component" value="Chromosome"/>
</dbReference>
<keyword evidence="2 6" id="KW-0238">DNA-binding</keyword>
<dbReference type="PRINTS" id="PR00032">
    <property type="entry name" value="HTHARAC"/>
</dbReference>
<dbReference type="InterPro" id="IPR009057">
    <property type="entry name" value="Homeodomain-like_sf"/>
</dbReference>
<name>A0ABX7WDZ4_9GAMM</name>
<keyword evidence="7" id="KW-1185">Reference proteome</keyword>
<evidence type="ECO:0000256" key="3">
    <source>
        <dbReference type="ARBA" id="ARBA00023163"/>
    </source>
</evidence>
<organism evidence="6 7">
    <name type="scientific">Halomonas sulfidivorans</name>
    <dbReference type="NCBI Taxonomy" id="2733488"/>
    <lineage>
        <taxon>Bacteria</taxon>
        <taxon>Pseudomonadati</taxon>
        <taxon>Pseudomonadota</taxon>
        <taxon>Gammaproteobacteria</taxon>
        <taxon>Oceanospirillales</taxon>
        <taxon>Halomonadaceae</taxon>
        <taxon>Halomonas</taxon>
    </lineage>
</organism>
<feature type="region of interest" description="Disordered" evidence="4">
    <location>
        <begin position="261"/>
        <end position="310"/>
    </location>
</feature>
<dbReference type="Gene3D" id="3.40.50.2300">
    <property type="match status" value="1"/>
</dbReference>
<dbReference type="InterPro" id="IPR011006">
    <property type="entry name" value="CheY-like_superfamily"/>
</dbReference>
<evidence type="ECO:0000313" key="7">
    <source>
        <dbReference type="Proteomes" id="UP000671845"/>
    </source>
</evidence>
<feature type="domain" description="HTH araC/xylS-type" evidence="5">
    <location>
        <begin position="163"/>
        <end position="261"/>
    </location>
</feature>
<dbReference type="PROSITE" id="PS01124">
    <property type="entry name" value="HTH_ARAC_FAMILY_2"/>
    <property type="match status" value="1"/>
</dbReference>